<feature type="coiled-coil region" evidence="2">
    <location>
        <begin position="302"/>
        <end position="357"/>
    </location>
</feature>
<dbReference type="PANTHER" id="PTHR31631:SF0">
    <property type="entry name" value="PROTEIN NETWORKED 2D"/>
    <property type="match status" value="1"/>
</dbReference>
<dbReference type="PROSITE" id="PS51774">
    <property type="entry name" value="NAB"/>
    <property type="match status" value="1"/>
</dbReference>
<protein>
    <recommendedName>
        <fullName evidence="4">NAB domain-containing protein</fullName>
    </recommendedName>
</protein>
<evidence type="ECO:0000256" key="1">
    <source>
        <dbReference type="ARBA" id="ARBA00023054"/>
    </source>
</evidence>
<dbReference type="AlphaFoldDB" id="A0A8J5FH95"/>
<feature type="coiled-coil region" evidence="2">
    <location>
        <begin position="499"/>
        <end position="547"/>
    </location>
</feature>
<evidence type="ECO:0000259" key="4">
    <source>
        <dbReference type="PROSITE" id="PS51774"/>
    </source>
</evidence>
<accession>A0A8J5FH95</accession>
<evidence type="ECO:0000256" key="3">
    <source>
        <dbReference type="SAM" id="MobiDB-lite"/>
    </source>
</evidence>
<comment type="caution">
    <text evidence="5">The sequence shown here is derived from an EMBL/GenBank/DDBJ whole genome shotgun (WGS) entry which is preliminary data.</text>
</comment>
<feature type="region of interest" description="Disordered" evidence="3">
    <location>
        <begin position="46"/>
        <end position="69"/>
    </location>
</feature>
<organism evidence="5 6">
    <name type="scientific">Zingiber officinale</name>
    <name type="common">Ginger</name>
    <name type="synonym">Amomum zingiber</name>
    <dbReference type="NCBI Taxonomy" id="94328"/>
    <lineage>
        <taxon>Eukaryota</taxon>
        <taxon>Viridiplantae</taxon>
        <taxon>Streptophyta</taxon>
        <taxon>Embryophyta</taxon>
        <taxon>Tracheophyta</taxon>
        <taxon>Spermatophyta</taxon>
        <taxon>Magnoliopsida</taxon>
        <taxon>Liliopsida</taxon>
        <taxon>Zingiberales</taxon>
        <taxon>Zingiberaceae</taxon>
        <taxon>Zingiber</taxon>
    </lineage>
</organism>
<proteinExistence type="predicted"/>
<dbReference type="InterPro" id="IPR056888">
    <property type="entry name" value="NET2A-D/KIP1-like_dom"/>
</dbReference>
<dbReference type="Pfam" id="PF24918">
    <property type="entry name" value="NET2A_C"/>
    <property type="match status" value="1"/>
</dbReference>
<keyword evidence="6" id="KW-1185">Reference proteome</keyword>
<dbReference type="InterPro" id="IPR011684">
    <property type="entry name" value="NAB"/>
</dbReference>
<dbReference type="Proteomes" id="UP000734854">
    <property type="component" value="Unassembled WGS sequence"/>
</dbReference>
<dbReference type="InterPro" id="IPR056889">
    <property type="entry name" value="NET2A-D/KIP1-like_C"/>
</dbReference>
<evidence type="ECO:0000313" key="5">
    <source>
        <dbReference type="EMBL" id="KAG6487321.1"/>
    </source>
</evidence>
<feature type="region of interest" description="Disordered" evidence="3">
    <location>
        <begin position="884"/>
        <end position="906"/>
    </location>
</feature>
<dbReference type="Pfam" id="PF07765">
    <property type="entry name" value="KIP1"/>
    <property type="match status" value="1"/>
</dbReference>
<name>A0A8J5FH95_ZINOF</name>
<feature type="coiled-coil region" evidence="2">
    <location>
        <begin position="714"/>
        <end position="766"/>
    </location>
</feature>
<dbReference type="GO" id="GO:0003779">
    <property type="term" value="F:actin binding"/>
    <property type="evidence" value="ECO:0007669"/>
    <property type="project" value="InterPro"/>
</dbReference>
<evidence type="ECO:0000313" key="6">
    <source>
        <dbReference type="Proteomes" id="UP000734854"/>
    </source>
</evidence>
<dbReference type="Pfam" id="PF25014">
    <property type="entry name" value="NET2A"/>
    <property type="match status" value="1"/>
</dbReference>
<evidence type="ECO:0000256" key="2">
    <source>
        <dbReference type="SAM" id="Coils"/>
    </source>
</evidence>
<feature type="domain" description="NAB" evidence="4">
    <location>
        <begin position="139"/>
        <end position="230"/>
    </location>
</feature>
<dbReference type="PANTHER" id="PTHR31631">
    <property type="entry name" value="PROTEIN NETWORKED 2D"/>
    <property type="match status" value="1"/>
</dbReference>
<gene>
    <name evidence="5" type="ORF">ZIOFF_055907</name>
</gene>
<reference evidence="5 6" key="1">
    <citation type="submission" date="2020-08" db="EMBL/GenBank/DDBJ databases">
        <title>Plant Genome Project.</title>
        <authorList>
            <person name="Zhang R.-G."/>
        </authorList>
    </citation>
    <scope>NUCLEOTIDE SEQUENCE [LARGE SCALE GENOMIC DNA]</scope>
    <source>
        <tissue evidence="5">Rhizome</tissue>
    </source>
</reference>
<keyword evidence="1 2" id="KW-0175">Coiled coil</keyword>
<sequence length="1126" mass="127588">MPGQTSRVMHGQTSKFIPGQVSRSIPGQTSKSILCLVSRSIPSQVSRVMPSQTSRSMPGQTSKSLPSQVFGSIPGQTSRSILGQVSRFIPGQAPISISGVLNSLFSVDGKIDLRHCVVTRKHLKLSDAFSTSDIYDDLISRRVYSSDAEKFAEICPCPCNGVGWGVIWINAEMEDIVQKMLKLIEADADSFAKRAELYFKRRPELIGFTEDAYRAYRDLAERYDHVSGELHKANHTIATACPDQVQYAMLEEEDDNLPKAIIPIDPSKINKPLVEGLMKKRRESESSIKKQLKKISVPQMSEEEAQEEISKLQKEILVLHTEKEFIKSSYESGIAKYWGIEKQVMDMQEKVSRLQDEFSTDAVIEDNEARSLMAATALRSCEDAMVNLKEWRKKSLEQVKVESERIEVANQKLKSLKGEEVENTEVSSKATQMSFAAQKIEEDALNKARLDLQYICENIKIHFEMSPEGSTIEIADKINELVNKIITLEITVSSQSAQINQLTSENNELDISLQRLEEEKSTLINDSNALSKRLKETEKELTRVRAIEKFVHDEEINFSENFAETCCSLSNISEKLQSFKALKDDWTADALMEEEPSTCNTEPEELFQSNEITEINVIKDDLEKEVRTTQEYGHCQEDDSHSEAAFKLKDVTEKIDDPKEINRVEEKGSSQTDSSMLLINNSERLLDGKDDTICFHQKIPSGLDGKEGILQVEYTALLKNDEKTKRRLSELEKKHAEYFQDTLILIAELKNTISMKDEDIQMLRQKLASQKTSCIVTVDSWHGQQKVEFPQNCKPQGSETPDGLNVPSTNSQSLAVFPEKGLAESTCADEQNNISTIAEKFRRDIDNLIEGNLDFWLRFSTSFHHMQELKSKYEDLQTDISKLKKKNTVQSEDSPTADPTKKSESQPIITRLRELKTELCVWLEQSELLRGELQSRISSLFELQVEISSANNPKMESVDVLFTLYEAAKFQGEVMNMKQENTKAVGELQLGQDHVRKLQAEIEEQLSKSCENFEPFPPGSPCVHSDRPPRTRVPLSVFLFVIQVEGEMGKDEKVSISKGLQGWGSYSWNGWPARSYHPAAAEARYGGQGYTSLHHHHTLLLLLHHTKEVELIVRRLKDEKIDQILH</sequence>
<dbReference type="EMBL" id="JACMSC010000015">
    <property type="protein sequence ID" value="KAG6487321.1"/>
    <property type="molecule type" value="Genomic_DNA"/>
</dbReference>